<proteinExistence type="predicted"/>
<evidence type="ECO:0000256" key="1">
    <source>
        <dbReference type="ARBA" id="ARBA00023015"/>
    </source>
</evidence>
<keyword evidence="2 4" id="KW-0238">DNA-binding</keyword>
<dbReference type="GO" id="GO:0003700">
    <property type="term" value="F:DNA-binding transcription factor activity"/>
    <property type="evidence" value="ECO:0007669"/>
    <property type="project" value="TreeGrafter"/>
</dbReference>
<dbReference type="PROSITE" id="PS50977">
    <property type="entry name" value="HTH_TETR_2"/>
    <property type="match status" value="1"/>
</dbReference>
<evidence type="ECO:0000313" key="6">
    <source>
        <dbReference type="EMBL" id="PWK29904.1"/>
    </source>
</evidence>
<comment type="caution">
    <text evidence="6">The sequence shown here is derived from an EMBL/GenBank/DDBJ whole genome shotgun (WGS) entry which is preliminary data.</text>
</comment>
<dbReference type="Proteomes" id="UP000245697">
    <property type="component" value="Unassembled WGS sequence"/>
</dbReference>
<organism evidence="6 7">
    <name type="scientific">Actinoplanes xinjiangensis</name>
    <dbReference type="NCBI Taxonomy" id="512350"/>
    <lineage>
        <taxon>Bacteria</taxon>
        <taxon>Bacillati</taxon>
        <taxon>Actinomycetota</taxon>
        <taxon>Actinomycetes</taxon>
        <taxon>Micromonosporales</taxon>
        <taxon>Micromonosporaceae</taxon>
        <taxon>Actinoplanes</taxon>
    </lineage>
</organism>
<evidence type="ECO:0000256" key="4">
    <source>
        <dbReference type="PROSITE-ProRule" id="PRU00335"/>
    </source>
</evidence>
<reference evidence="6 7" key="1">
    <citation type="submission" date="2018-05" db="EMBL/GenBank/DDBJ databases">
        <title>Genomic Encyclopedia of Archaeal and Bacterial Type Strains, Phase II (KMG-II): from individual species to whole genera.</title>
        <authorList>
            <person name="Goeker M."/>
        </authorList>
    </citation>
    <scope>NUCLEOTIDE SEQUENCE [LARGE SCALE GENOMIC DNA]</scope>
    <source>
        <strain evidence="6 7">DSM 45184</strain>
    </source>
</reference>
<evidence type="ECO:0000256" key="3">
    <source>
        <dbReference type="ARBA" id="ARBA00023163"/>
    </source>
</evidence>
<dbReference type="Gene3D" id="1.10.357.10">
    <property type="entry name" value="Tetracycline Repressor, domain 2"/>
    <property type="match status" value="1"/>
</dbReference>
<sequence length="210" mass="21795">MPKLTPARIADAALTLGDRDGAAAMSMRRIAADLGCDPMAIYRHFPNREALLDAVADLALTDVTDPGPGLPWDQRLSAILGAVRAAALRHPGIAAHIAARPPLGPQGLRLAAGLTAALTEAGLSPSAVVQTMQTLIAYVAAALAMADNAGVRDERWHQVSQAMSGLPGPAVPAGTLPVVGSLEQFDYGLRLLLHGIRAEAGRDPGRRADE</sequence>
<dbReference type="EMBL" id="QGGR01000042">
    <property type="protein sequence ID" value="PWK29904.1"/>
    <property type="molecule type" value="Genomic_DNA"/>
</dbReference>
<dbReference type="InterPro" id="IPR001647">
    <property type="entry name" value="HTH_TetR"/>
</dbReference>
<dbReference type="SUPFAM" id="SSF48498">
    <property type="entry name" value="Tetracyclin repressor-like, C-terminal domain"/>
    <property type="match status" value="1"/>
</dbReference>
<dbReference type="PANTHER" id="PTHR30055:SF151">
    <property type="entry name" value="TRANSCRIPTIONAL REGULATORY PROTEIN"/>
    <property type="match status" value="1"/>
</dbReference>
<feature type="domain" description="HTH tetR-type" evidence="5">
    <location>
        <begin position="3"/>
        <end position="63"/>
    </location>
</feature>
<evidence type="ECO:0000313" key="7">
    <source>
        <dbReference type="Proteomes" id="UP000245697"/>
    </source>
</evidence>
<keyword evidence="3" id="KW-0804">Transcription</keyword>
<dbReference type="GO" id="GO:0000976">
    <property type="term" value="F:transcription cis-regulatory region binding"/>
    <property type="evidence" value="ECO:0007669"/>
    <property type="project" value="TreeGrafter"/>
</dbReference>
<dbReference type="OrthoDB" id="3818006at2"/>
<dbReference type="SUPFAM" id="SSF46689">
    <property type="entry name" value="Homeodomain-like"/>
    <property type="match status" value="1"/>
</dbReference>
<dbReference type="InterPro" id="IPR004111">
    <property type="entry name" value="Repressor_TetR_C"/>
</dbReference>
<dbReference type="GO" id="GO:0045892">
    <property type="term" value="P:negative regulation of DNA-templated transcription"/>
    <property type="evidence" value="ECO:0007669"/>
    <property type="project" value="InterPro"/>
</dbReference>
<keyword evidence="1" id="KW-0805">Transcription regulation</keyword>
<dbReference type="Pfam" id="PF00440">
    <property type="entry name" value="TetR_N"/>
    <property type="match status" value="1"/>
</dbReference>
<accession>A0A316EHC5</accession>
<gene>
    <name evidence="6" type="ORF">BC793_14217</name>
</gene>
<dbReference type="PANTHER" id="PTHR30055">
    <property type="entry name" value="HTH-TYPE TRANSCRIPTIONAL REGULATOR RUTR"/>
    <property type="match status" value="1"/>
</dbReference>
<name>A0A316EHC5_9ACTN</name>
<dbReference type="InterPro" id="IPR009057">
    <property type="entry name" value="Homeodomain-like_sf"/>
</dbReference>
<evidence type="ECO:0000259" key="5">
    <source>
        <dbReference type="PROSITE" id="PS50977"/>
    </source>
</evidence>
<feature type="DNA-binding region" description="H-T-H motif" evidence="4">
    <location>
        <begin position="26"/>
        <end position="45"/>
    </location>
</feature>
<keyword evidence="7" id="KW-1185">Reference proteome</keyword>
<dbReference type="InterPro" id="IPR050109">
    <property type="entry name" value="HTH-type_TetR-like_transc_reg"/>
</dbReference>
<dbReference type="AlphaFoldDB" id="A0A316EHC5"/>
<evidence type="ECO:0000256" key="2">
    <source>
        <dbReference type="ARBA" id="ARBA00023125"/>
    </source>
</evidence>
<protein>
    <submittedName>
        <fullName evidence="6">TetR family transcriptional regulator</fullName>
    </submittedName>
</protein>
<dbReference type="RefSeq" id="WP_109602795.1">
    <property type="nucleotide sequence ID" value="NZ_BONA01000105.1"/>
</dbReference>
<dbReference type="InterPro" id="IPR036271">
    <property type="entry name" value="Tet_transcr_reg_TetR-rel_C_sf"/>
</dbReference>
<dbReference type="Pfam" id="PF02909">
    <property type="entry name" value="TetR_C_1"/>
    <property type="match status" value="1"/>
</dbReference>